<dbReference type="GO" id="GO:0016301">
    <property type="term" value="F:kinase activity"/>
    <property type="evidence" value="ECO:0007669"/>
    <property type="project" value="InterPro"/>
</dbReference>
<evidence type="ECO:0000313" key="2">
    <source>
        <dbReference type="EMBL" id="ADE39215.1"/>
    </source>
</evidence>
<name>D5BSG8_PUNMI</name>
<dbReference type="Pfam" id="PF00485">
    <property type="entry name" value="PRK"/>
    <property type="match status" value="1"/>
</dbReference>
<dbReference type="InterPro" id="IPR006083">
    <property type="entry name" value="PRK/URK"/>
</dbReference>
<proteinExistence type="predicted"/>
<gene>
    <name evidence="2" type="ordered locus">SAR116_0972</name>
</gene>
<evidence type="ECO:0000313" key="3">
    <source>
        <dbReference type="Proteomes" id="UP000007460"/>
    </source>
</evidence>
<protein>
    <recommendedName>
        <fullName evidence="1">Phosphoribulokinase/uridine kinase domain-containing protein</fullName>
    </recommendedName>
</protein>
<dbReference type="GO" id="GO:0005524">
    <property type="term" value="F:ATP binding"/>
    <property type="evidence" value="ECO:0007669"/>
    <property type="project" value="InterPro"/>
</dbReference>
<evidence type="ECO:0000259" key="1">
    <source>
        <dbReference type="Pfam" id="PF00485"/>
    </source>
</evidence>
<accession>D5BSG8</accession>
<dbReference type="HOGENOM" id="CLU_067202_2_1_5"/>
<dbReference type="SUPFAM" id="SSF52540">
    <property type="entry name" value="P-loop containing nucleoside triphosphate hydrolases"/>
    <property type="match status" value="1"/>
</dbReference>
<reference evidence="2 3" key="1">
    <citation type="journal article" date="2010" name="J. Bacteriol.">
        <title>Complete genome sequence of "Candidatus Puniceispirillum marinum" IMCC1322, a representative of the SAR116 clade in the Alphaproteobacteria.</title>
        <authorList>
            <person name="Oh H.M."/>
            <person name="Kwon K.K."/>
            <person name="Kang I."/>
            <person name="Kang S.G."/>
            <person name="Lee J.H."/>
            <person name="Kim S.J."/>
            <person name="Cho J.C."/>
        </authorList>
    </citation>
    <scope>NUCLEOTIDE SEQUENCE [LARGE SCALE GENOMIC DNA]</scope>
    <source>
        <strain evidence="2 3">IMCC1322</strain>
    </source>
</reference>
<dbReference type="AlphaFoldDB" id="D5BSG8"/>
<dbReference type="RefSeq" id="WP_013045844.1">
    <property type="nucleotide sequence ID" value="NC_014010.1"/>
</dbReference>
<dbReference type="eggNOG" id="COG0572">
    <property type="taxonomic scope" value="Bacteria"/>
</dbReference>
<dbReference type="EMBL" id="CP001751">
    <property type="protein sequence ID" value="ADE39215.1"/>
    <property type="molecule type" value="Genomic_DNA"/>
</dbReference>
<organism evidence="2 3">
    <name type="scientific">Puniceispirillum marinum (strain IMCC1322)</name>
    <dbReference type="NCBI Taxonomy" id="488538"/>
    <lineage>
        <taxon>Bacteria</taxon>
        <taxon>Pseudomonadati</taxon>
        <taxon>Pseudomonadota</taxon>
        <taxon>Alphaproteobacteria</taxon>
        <taxon>Candidatus Puniceispirillales</taxon>
        <taxon>Candidatus Puniceispirillaceae</taxon>
        <taxon>Candidatus Puniceispirillum</taxon>
    </lineage>
</organism>
<keyword evidence="3" id="KW-1185">Reference proteome</keyword>
<dbReference type="KEGG" id="apb:SAR116_0972"/>
<feature type="domain" description="Phosphoribulokinase/uridine kinase" evidence="1">
    <location>
        <begin position="31"/>
        <end position="183"/>
    </location>
</feature>
<dbReference type="OrthoDB" id="1550976at2"/>
<dbReference type="InterPro" id="IPR027417">
    <property type="entry name" value="P-loop_NTPase"/>
</dbReference>
<dbReference type="Gene3D" id="3.40.50.300">
    <property type="entry name" value="P-loop containing nucleotide triphosphate hydrolases"/>
    <property type="match status" value="1"/>
</dbReference>
<sequence length="210" mass="22606">MLIDTNPHITDINKVVADISAQASNSSLLTVAIAGAPGSGKSTLAAKVATKLGDTCCIIPMDGFHLDNVTLTKRGLLSVKGAPETFDLAGFSHLIEALKDGSAQQFPTFDRDQDSVIDNGGTVPDTASILLFEGNYLLFDEPGWVELADKWDASIWLDVSEAVLEERLIQRWLDQGMSPEAAKARVQMNDLANARRVLEKALPAAWVISN</sequence>
<dbReference type="STRING" id="488538.SAR116_0972"/>
<dbReference type="Proteomes" id="UP000007460">
    <property type="component" value="Chromosome"/>
</dbReference>
<dbReference type="PANTHER" id="PTHR10285">
    <property type="entry name" value="URIDINE KINASE"/>
    <property type="match status" value="1"/>
</dbReference>